<dbReference type="Proteomes" id="UP001327560">
    <property type="component" value="Chromosome 7"/>
</dbReference>
<sequence length="112" mass="11459">MKVHPPVRQPLLLNLLQSHCVCHSPCRQIPSNSPGAASHITSSASRTSPTIAMAETSELQEGGEEEVVGGGGGAGGVVQGGLHAGVDGLGEHSGLDIEVHKGVEVGLRGRRR</sequence>
<name>A0AAQ3QIQ0_9LILI</name>
<keyword evidence="2" id="KW-1185">Reference proteome</keyword>
<accession>A0AAQ3QIQ0</accession>
<dbReference type="EMBL" id="CP136896">
    <property type="protein sequence ID" value="WOL14121.1"/>
    <property type="molecule type" value="Genomic_DNA"/>
</dbReference>
<protein>
    <submittedName>
        <fullName evidence="1">Uncharacterized protein</fullName>
    </submittedName>
</protein>
<dbReference type="AlphaFoldDB" id="A0AAQ3QIQ0"/>
<reference evidence="1 2" key="1">
    <citation type="submission" date="2023-10" db="EMBL/GenBank/DDBJ databases">
        <title>Chromosome-scale genome assembly provides insights into flower coloration mechanisms of Canna indica.</title>
        <authorList>
            <person name="Li C."/>
        </authorList>
    </citation>
    <scope>NUCLEOTIDE SEQUENCE [LARGE SCALE GENOMIC DNA]</scope>
    <source>
        <tissue evidence="1">Flower</tissue>
    </source>
</reference>
<evidence type="ECO:0000313" key="1">
    <source>
        <dbReference type="EMBL" id="WOL14121.1"/>
    </source>
</evidence>
<organism evidence="1 2">
    <name type="scientific">Canna indica</name>
    <name type="common">Indian-shot</name>
    <dbReference type="NCBI Taxonomy" id="4628"/>
    <lineage>
        <taxon>Eukaryota</taxon>
        <taxon>Viridiplantae</taxon>
        <taxon>Streptophyta</taxon>
        <taxon>Embryophyta</taxon>
        <taxon>Tracheophyta</taxon>
        <taxon>Spermatophyta</taxon>
        <taxon>Magnoliopsida</taxon>
        <taxon>Liliopsida</taxon>
        <taxon>Zingiberales</taxon>
        <taxon>Cannaceae</taxon>
        <taxon>Canna</taxon>
    </lineage>
</organism>
<evidence type="ECO:0000313" key="2">
    <source>
        <dbReference type="Proteomes" id="UP001327560"/>
    </source>
</evidence>
<gene>
    <name evidence="1" type="ORF">Cni_G22901</name>
</gene>
<proteinExistence type="predicted"/>